<dbReference type="Pfam" id="PF00557">
    <property type="entry name" value="Peptidase_M24"/>
    <property type="match status" value="1"/>
</dbReference>
<dbReference type="GO" id="GO:0006508">
    <property type="term" value="P:proteolysis"/>
    <property type="evidence" value="ECO:0007669"/>
    <property type="project" value="UniProtKB-KW"/>
</dbReference>
<dbReference type="SUPFAM" id="SSF55920">
    <property type="entry name" value="Creatinase/aminopeptidase"/>
    <property type="match status" value="1"/>
</dbReference>
<evidence type="ECO:0000256" key="2">
    <source>
        <dbReference type="ARBA" id="ARBA00001936"/>
    </source>
</evidence>
<dbReference type="PROSITE" id="PS00491">
    <property type="entry name" value="PROLINE_PEPTIDASE"/>
    <property type="match status" value="1"/>
</dbReference>
<dbReference type="EC" id="3.4.11.9" evidence="4"/>
<comment type="catalytic activity">
    <reaction evidence="1">
        <text>Release of any N-terminal amino acid, including proline, that is linked to proline, even from a dipeptide or tripeptide.</text>
        <dbReference type="EC" id="3.4.11.9"/>
    </reaction>
</comment>
<dbReference type="NCBIfam" id="NF008131">
    <property type="entry name" value="PRK10879.1"/>
    <property type="match status" value="1"/>
</dbReference>
<dbReference type="FunFam" id="3.90.230.10:FF:000002">
    <property type="entry name" value="Xaa-Pro aminopeptidase 3"/>
    <property type="match status" value="1"/>
</dbReference>
<accession>A0A317MZM5</accession>
<keyword evidence="9" id="KW-0464">Manganese</keyword>
<comment type="cofactor">
    <cofactor evidence="2">
        <name>Mn(2+)</name>
        <dbReference type="ChEBI" id="CHEBI:29035"/>
    </cofactor>
</comment>
<dbReference type="CDD" id="cd01087">
    <property type="entry name" value="Prolidase"/>
    <property type="match status" value="1"/>
</dbReference>
<keyword evidence="15" id="KW-1185">Reference proteome</keyword>
<dbReference type="InterPro" id="IPR001131">
    <property type="entry name" value="Peptidase_M24B_aminopep-P_CS"/>
</dbReference>
<dbReference type="GO" id="GO:0030145">
    <property type="term" value="F:manganese ion binding"/>
    <property type="evidence" value="ECO:0007669"/>
    <property type="project" value="InterPro"/>
</dbReference>
<dbReference type="EMBL" id="QGTJ01000002">
    <property type="protein sequence ID" value="PWV64556.1"/>
    <property type="molecule type" value="Genomic_DNA"/>
</dbReference>
<evidence type="ECO:0000256" key="9">
    <source>
        <dbReference type="ARBA" id="ARBA00023211"/>
    </source>
</evidence>
<proteinExistence type="inferred from homology"/>
<organism evidence="14 15">
    <name type="scientific">Plasticicumulans acidivorans</name>
    <dbReference type="NCBI Taxonomy" id="886464"/>
    <lineage>
        <taxon>Bacteria</taxon>
        <taxon>Pseudomonadati</taxon>
        <taxon>Pseudomonadota</taxon>
        <taxon>Gammaproteobacteria</taxon>
        <taxon>Candidatus Competibacteraceae</taxon>
        <taxon>Plasticicumulans</taxon>
    </lineage>
</organism>
<keyword evidence="6" id="KW-0479">Metal-binding</keyword>
<evidence type="ECO:0000256" key="4">
    <source>
        <dbReference type="ARBA" id="ARBA00012574"/>
    </source>
</evidence>
<evidence type="ECO:0000256" key="12">
    <source>
        <dbReference type="ARBA" id="ARBA00081411"/>
    </source>
</evidence>
<evidence type="ECO:0000256" key="8">
    <source>
        <dbReference type="ARBA" id="ARBA00023049"/>
    </source>
</evidence>
<protein>
    <recommendedName>
        <fullName evidence="10">Xaa-Pro aminopeptidase</fullName>
        <ecNumber evidence="4">3.4.11.9</ecNumber>
    </recommendedName>
    <alternativeName>
        <fullName evidence="11">Aminopeptidase P II</fullName>
    </alternativeName>
    <alternativeName>
        <fullName evidence="12">X-Pro aminopeptidase</fullName>
    </alternativeName>
</protein>
<dbReference type="PANTHER" id="PTHR43226">
    <property type="entry name" value="XAA-PRO AMINOPEPTIDASE 3"/>
    <property type="match status" value="1"/>
</dbReference>
<feature type="domain" description="Aminopeptidase P N-terminal" evidence="13">
    <location>
        <begin position="6"/>
        <end position="139"/>
    </location>
</feature>
<dbReference type="GO" id="GO:0005829">
    <property type="term" value="C:cytosol"/>
    <property type="evidence" value="ECO:0007669"/>
    <property type="project" value="TreeGrafter"/>
</dbReference>
<dbReference type="InterPro" id="IPR000994">
    <property type="entry name" value="Pept_M24"/>
</dbReference>
<sequence length="439" mass="48620">MGAIRIGAEEYAARRARLLEAMGPGSIALIAAAPERPRNHDVVYPYRQDSDFRYLTGFPEPEAVAVLLPGAEKPYTLFCRARDPLMETWHGRRAGPAGACERYGADQAFTLDEIDQRLPDLLAHCERVFFRFGCDAAFDQRVTGWVNALRARLRSGVHVPREFVNLDTLLHEQRRVKSAAELAVMAEAGRISAAAHCRAMRVCRPGMYEYELEAEILHEFGRHGAGWSYPSIVGGGDNACILHYTENDAVLRDGDLVLIDAGCELDHYAGDITRTFPVNGRFSGPQRDLYELVLAAQQAAFAEIRPGQAWPAYHDAAVRTLTAGLVDLGLLAGSVDERLADESYRRFYMHRTGHWLGMDVHDPSEYRSGEDWCRLAPGMVLTVEPGLYVAPDDSSVDERFRGIGIRIEDDVVVTATGFDVLTGDVPKAVDDVEALMRAV</sequence>
<evidence type="ECO:0000313" key="15">
    <source>
        <dbReference type="Proteomes" id="UP000246569"/>
    </source>
</evidence>
<reference evidence="14 15" key="1">
    <citation type="submission" date="2018-05" db="EMBL/GenBank/DDBJ databases">
        <title>Genomic Encyclopedia of Type Strains, Phase IV (KMG-IV): sequencing the most valuable type-strain genomes for metagenomic binning, comparative biology and taxonomic classification.</title>
        <authorList>
            <person name="Goeker M."/>
        </authorList>
    </citation>
    <scope>NUCLEOTIDE SEQUENCE [LARGE SCALE GENOMIC DNA]</scope>
    <source>
        <strain evidence="14 15">DSM 23606</strain>
    </source>
</reference>
<evidence type="ECO:0000313" key="14">
    <source>
        <dbReference type="EMBL" id="PWV64556.1"/>
    </source>
</evidence>
<dbReference type="GO" id="GO:0070006">
    <property type="term" value="F:metalloaminopeptidase activity"/>
    <property type="evidence" value="ECO:0007669"/>
    <property type="project" value="InterPro"/>
</dbReference>
<evidence type="ECO:0000259" key="13">
    <source>
        <dbReference type="SMART" id="SM01011"/>
    </source>
</evidence>
<dbReference type="InterPro" id="IPR036005">
    <property type="entry name" value="Creatinase/aminopeptidase-like"/>
</dbReference>
<evidence type="ECO:0000256" key="6">
    <source>
        <dbReference type="ARBA" id="ARBA00022723"/>
    </source>
</evidence>
<dbReference type="InterPro" id="IPR007865">
    <property type="entry name" value="Aminopep_P_N"/>
</dbReference>
<dbReference type="InterPro" id="IPR029149">
    <property type="entry name" value="Creatin/AminoP/Spt16_N"/>
</dbReference>
<dbReference type="SUPFAM" id="SSF53092">
    <property type="entry name" value="Creatinase/prolidase N-terminal domain"/>
    <property type="match status" value="1"/>
</dbReference>
<evidence type="ECO:0000256" key="11">
    <source>
        <dbReference type="ARBA" id="ARBA00075356"/>
    </source>
</evidence>
<evidence type="ECO:0000256" key="10">
    <source>
        <dbReference type="ARBA" id="ARBA00069363"/>
    </source>
</evidence>
<evidence type="ECO:0000256" key="5">
    <source>
        <dbReference type="ARBA" id="ARBA00022670"/>
    </source>
</evidence>
<dbReference type="InterPro" id="IPR001714">
    <property type="entry name" value="Pept_M24_MAP"/>
</dbReference>
<dbReference type="Gene3D" id="3.40.350.10">
    <property type="entry name" value="Creatinase/prolidase N-terminal domain"/>
    <property type="match status" value="1"/>
</dbReference>
<dbReference type="Gene3D" id="3.90.230.10">
    <property type="entry name" value="Creatinase/methionine aminopeptidase superfamily"/>
    <property type="match status" value="1"/>
</dbReference>
<keyword evidence="7" id="KW-0378">Hydrolase</keyword>
<dbReference type="Proteomes" id="UP000246569">
    <property type="component" value="Unassembled WGS sequence"/>
</dbReference>
<name>A0A317MZM5_9GAMM</name>
<gene>
    <name evidence="14" type="ORF">C7443_102206</name>
</gene>
<evidence type="ECO:0000256" key="1">
    <source>
        <dbReference type="ARBA" id="ARBA00001424"/>
    </source>
</evidence>
<keyword evidence="8" id="KW-0482">Metalloprotease</keyword>
<comment type="caution">
    <text evidence="14">The sequence shown here is derived from an EMBL/GenBank/DDBJ whole genome shotgun (WGS) entry which is preliminary data.</text>
</comment>
<keyword evidence="14" id="KW-0031">Aminopeptidase</keyword>
<dbReference type="InterPro" id="IPR052433">
    <property type="entry name" value="X-Pro_dipept-like"/>
</dbReference>
<dbReference type="Pfam" id="PF05195">
    <property type="entry name" value="AMP_N"/>
    <property type="match status" value="1"/>
</dbReference>
<dbReference type="PRINTS" id="PR00599">
    <property type="entry name" value="MAPEPTIDASE"/>
</dbReference>
<comment type="similarity">
    <text evidence="3">Belongs to the peptidase M24B family.</text>
</comment>
<evidence type="ECO:0000256" key="3">
    <source>
        <dbReference type="ARBA" id="ARBA00008766"/>
    </source>
</evidence>
<keyword evidence="5" id="KW-0645">Protease</keyword>
<dbReference type="PANTHER" id="PTHR43226:SF4">
    <property type="entry name" value="XAA-PRO AMINOPEPTIDASE 3"/>
    <property type="match status" value="1"/>
</dbReference>
<dbReference type="AlphaFoldDB" id="A0A317MZM5"/>
<evidence type="ECO:0000256" key="7">
    <source>
        <dbReference type="ARBA" id="ARBA00022801"/>
    </source>
</evidence>
<dbReference type="SMART" id="SM01011">
    <property type="entry name" value="AMP_N"/>
    <property type="match status" value="1"/>
</dbReference>